<dbReference type="PANTHER" id="PTHR46753:SF2">
    <property type="entry name" value="FYVE AND COILED-COIL DOMAIN-CONTAINING PROTEIN 1"/>
    <property type="match status" value="1"/>
</dbReference>
<dbReference type="GO" id="GO:0005770">
    <property type="term" value="C:late endosome"/>
    <property type="evidence" value="ECO:0007669"/>
    <property type="project" value="TreeGrafter"/>
</dbReference>
<dbReference type="PROSITE" id="PS50866">
    <property type="entry name" value="GOLD"/>
    <property type="match status" value="1"/>
</dbReference>
<dbReference type="InterPro" id="IPR000306">
    <property type="entry name" value="Znf_FYVE"/>
</dbReference>
<dbReference type="InterPro" id="IPR011011">
    <property type="entry name" value="Znf_FYVE_PHD"/>
</dbReference>
<proteinExistence type="predicted"/>
<dbReference type="CDD" id="cd15726">
    <property type="entry name" value="FYVE_FYCO1"/>
    <property type="match status" value="1"/>
</dbReference>
<dbReference type="Pfam" id="PF02759">
    <property type="entry name" value="RUN"/>
    <property type="match status" value="1"/>
</dbReference>
<reference evidence="10" key="2">
    <citation type="submission" date="2025-09" db="UniProtKB">
        <authorList>
            <consortium name="Ensembl"/>
        </authorList>
    </citation>
    <scope>IDENTIFICATION</scope>
</reference>
<feature type="coiled-coil region" evidence="5">
    <location>
        <begin position="230"/>
        <end position="331"/>
    </location>
</feature>
<dbReference type="InterPro" id="IPR047337">
    <property type="entry name" value="FYVE_FYCO1"/>
</dbReference>
<keyword evidence="5" id="KW-0175">Coiled coil</keyword>
<evidence type="ECO:0000256" key="2">
    <source>
        <dbReference type="ARBA" id="ARBA00022771"/>
    </source>
</evidence>
<evidence type="ECO:0000256" key="5">
    <source>
        <dbReference type="SAM" id="Coils"/>
    </source>
</evidence>
<dbReference type="Gene3D" id="2.60.120.680">
    <property type="entry name" value="GOLD domain"/>
    <property type="match status" value="1"/>
</dbReference>
<keyword evidence="1" id="KW-0479">Metal-binding</keyword>
<accession>S4RYM7</accession>
<dbReference type="GO" id="GO:0005776">
    <property type="term" value="C:autophagosome"/>
    <property type="evidence" value="ECO:0007669"/>
    <property type="project" value="TreeGrafter"/>
</dbReference>
<feature type="domain" description="RUN" evidence="8">
    <location>
        <begin position="36"/>
        <end position="169"/>
    </location>
</feature>
<name>S4RYM7_PETMA</name>
<dbReference type="FunFam" id="1.20.58.900:FF:000010">
    <property type="entry name" value="FYVE and coiled-coil domain containing 1"/>
    <property type="match status" value="1"/>
</dbReference>
<feature type="compositionally biased region" description="Low complexity" evidence="6">
    <location>
        <begin position="1137"/>
        <end position="1149"/>
    </location>
</feature>
<reference evidence="10" key="1">
    <citation type="submission" date="2025-08" db="UniProtKB">
        <authorList>
            <consortium name="Ensembl"/>
        </authorList>
    </citation>
    <scope>IDENTIFICATION</scope>
</reference>
<evidence type="ECO:0000259" key="7">
    <source>
        <dbReference type="PROSITE" id="PS50178"/>
    </source>
</evidence>
<dbReference type="SMART" id="SM00064">
    <property type="entry name" value="FYVE"/>
    <property type="match status" value="1"/>
</dbReference>
<dbReference type="InterPro" id="IPR037213">
    <property type="entry name" value="Run_dom_sf"/>
</dbReference>
<dbReference type="GO" id="GO:1901098">
    <property type="term" value="P:positive regulation of autophagosome maturation"/>
    <property type="evidence" value="ECO:0007669"/>
    <property type="project" value="TreeGrafter"/>
</dbReference>
<evidence type="ECO:0000256" key="3">
    <source>
        <dbReference type="ARBA" id="ARBA00022833"/>
    </source>
</evidence>
<evidence type="ECO:0000313" key="10">
    <source>
        <dbReference type="Ensembl" id="ENSPMAP00000010318.1"/>
    </source>
</evidence>
<protein>
    <submittedName>
        <fullName evidence="10">FYVE and coiled-coil domain containing 1a</fullName>
    </submittedName>
</protein>
<evidence type="ECO:0000256" key="4">
    <source>
        <dbReference type="PROSITE-ProRule" id="PRU00091"/>
    </source>
</evidence>
<dbReference type="GO" id="GO:0072383">
    <property type="term" value="P:plus-end-directed vesicle transport along microtubule"/>
    <property type="evidence" value="ECO:0007669"/>
    <property type="project" value="TreeGrafter"/>
</dbReference>
<dbReference type="PROSITE" id="PS50826">
    <property type="entry name" value="RUN"/>
    <property type="match status" value="1"/>
</dbReference>
<feature type="region of interest" description="Disordered" evidence="6">
    <location>
        <begin position="708"/>
        <end position="728"/>
    </location>
</feature>
<dbReference type="InterPro" id="IPR036598">
    <property type="entry name" value="GOLD_dom_sf"/>
</dbReference>
<dbReference type="InterPro" id="IPR013083">
    <property type="entry name" value="Znf_RING/FYVE/PHD"/>
</dbReference>
<sequence length="1380" mass="158441">FHNIQAESQVQRITRELHDCVTELSREYRECGDPVTDDNASLNKLCTKLEYMLQFGQKEKRTLMGIRREYWDYFHDCLAKQKGANDGIRFVNSVSELKTAIGKGRAFIRYSLVHQRLADTLQQCFTNKPVTSDWYSTKSPLVKKELVTEMISHLYELNQLPFDLAPRGYDLDAEWPSYARHRRALGASASPAQLWKAPSRSSSINSLASSFSPMVIVHLSVRKLHHNAEQQALEEQVESLQIHLDQAELRLRREQDRSDALEGERRDVQATALLAERSLLQAVDDARRDKRGLLQENEALQLRLCDLQKMLDESKRDVAMLEGKVSSLEKDAAASEPRADRARAETAFLQGGAPIHPGVAVCDPEGEDNVGALALTAEDRRQGEVLEGNRSDFDPMARSEIAKLRCQLELSEQQLQWRQADVTRLTTEVGELRSRLGVSKEEVQKLKRSAAEQALSSKMQRQELESLKVDLVNVNRVHVEQLLQMKEELGDLEKEREFLLKKKSDYELKLLSNEEENLQLSHCLEEYERKNLEFEERLYKAHEEADELRSQISQIASEKDLLVEKIDSTISEFTMSVQQHGQESEELKLELERLTGENTALMEHVQSLQCLKEANDDLQTHLEKTKEKIHMLQESQRQELSSMKFKMSLEIIDFQTRLKQIPNYLQVLFQLSTAVSYSSHKHGDAYKDIDTQTWRLESRCRDVLRHGDRQGGAQTVREPKTDTPTKTRRCTQRETRRQTRIHNNRKTNKNIETQKQSVSDQNVCCWDCFIYFCLLCFEIADQRTVFKSMCGLACKCEQTNLKHTEENEKLKSGNSNKDTVISNLNAKVKTLKETLVCIMNTKQALYYSAADYQLLQDLSIAQEENFNEQLRERLKKEEEGIGLRKALDRKSLNQKQHLLRWKFGTLHYKAKHRCKETLESEQKDHKNLMKELAIVKSRAEEEEKNLLSEIQELKETMANMSDRLIELLKEANSVFFLKGYSDTLSMTKSPRSCKQSKVESFMGDHKCRCVISLARNPHFPLLNKDGLKRIINYVRNALLPKRRDKDVLWQKSDMLEFEQRLRAEERFEKDVGAQHCLDCKNEFSWMLRRHHCRLCSRSFCYYCCNNWASLRTGEKKERVCRSCFACHGPSALGGGTPSPSESPSTASNPLVSPAGTGAHPVIPRAVNSRERPAPDDLNFDIITEEEELCTVYEMGAALFPPSMPRSITLMNGNCSTMDHVSIDRTAEESQPAPLALEPEILLLKNSDPSFNVPLSPEDVRCFGECRRELHVKAGAYAVITMNVTESGLSLAWEFSSENRNVSFSVVWRDRPEQPVESSVVLIPLTRCNSHLQLVQGQLKARRPGLYLLIFDNSFSRFYGKKVSYHLTVSKTLMYDGTDET</sequence>
<feature type="compositionally biased region" description="Basic and acidic residues" evidence="6">
    <location>
        <begin position="717"/>
        <end position="728"/>
    </location>
</feature>
<dbReference type="GO" id="GO:0008270">
    <property type="term" value="F:zinc ion binding"/>
    <property type="evidence" value="ECO:0007669"/>
    <property type="project" value="UniProtKB-KW"/>
</dbReference>
<feature type="domain" description="FYVE-type" evidence="7">
    <location>
        <begin position="1070"/>
        <end position="1128"/>
    </location>
</feature>
<dbReference type="SUPFAM" id="SSF57903">
    <property type="entry name" value="FYVE/PHD zinc finger"/>
    <property type="match status" value="1"/>
</dbReference>
<evidence type="ECO:0000256" key="1">
    <source>
        <dbReference type="ARBA" id="ARBA00022723"/>
    </source>
</evidence>
<dbReference type="Pfam" id="PF01363">
    <property type="entry name" value="FYVE"/>
    <property type="match status" value="1"/>
</dbReference>
<dbReference type="FunFam" id="3.30.40.10:FF:000341">
    <property type="entry name" value="FYVE and coiled-coil domain containing 1"/>
    <property type="match status" value="1"/>
</dbReference>
<dbReference type="InterPro" id="IPR017455">
    <property type="entry name" value="Znf_FYVE-rel"/>
</dbReference>
<evidence type="ECO:0000256" key="6">
    <source>
        <dbReference type="SAM" id="MobiDB-lite"/>
    </source>
</evidence>
<evidence type="ECO:0000259" key="9">
    <source>
        <dbReference type="PROSITE" id="PS50866"/>
    </source>
</evidence>
<dbReference type="InterPro" id="IPR004012">
    <property type="entry name" value="Run_dom"/>
</dbReference>
<feature type="coiled-coil region" evidence="5">
    <location>
        <begin position="475"/>
        <end position="635"/>
    </location>
</feature>
<dbReference type="InterPro" id="IPR009038">
    <property type="entry name" value="GOLD_dom"/>
</dbReference>
<keyword evidence="2 4" id="KW-0863">Zinc-finger</keyword>
<dbReference type="Gene3D" id="1.20.58.900">
    <property type="match status" value="1"/>
</dbReference>
<organism evidence="10">
    <name type="scientific">Petromyzon marinus</name>
    <name type="common">Sea lamprey</name>
    <dbReference type="NCBI Taxonomy" id="7757"/>
    <lineage>
        <taxon>Eukaryota</taxon>
        <taxon>Metazoa</taxon>
        <taxon>Chordata</taxon>
        <taxon>Craniata</taxon>
        <taxon>Vertebrata</taxon>
        <taxon>Cyclostomata</taxon>
        <taxon>Hyperoartia</taxon>
        <taxon>Petromyzontiformes</taxon>
        <taxon>Petromyzontidae</taxon>
        <taxon>Petromyzon</taxon>
    </lineage>
</organism>
<dbReference type="GO" id="GO:0005764">
    <property type="term" value="C:lysosome"/>
    <property type="evidence" value="ECO:0007669"/>
    <property type="project" value="TreeGrafter"/>
</dbReference>
<dbReference type="PANTHER" id="PTHR46753">
    <property type="entry name" value="FYVE AND COILED-COIL DOMAIN-CONTAINING PROTEIN 1"/>
    <property type="match status" value="1"/>
</dbReference>
<dbReference type="HOGENOM" id="CLU_004445_0_0_1"/>
<evidence type="ECO:0000259" key="8">
    <source>
        <dbReference type="PROSITE" id="PS50826"/>
    </source>
</evidence>
<keyword evidence="3" id="KW-0862">Zinc</keyword>
<dbReference type="GeneTree" id="ENSGT00940000154044"/>
<dbReference type="PROSITE" id="PS50178">
    <property type="entry name" value="ZF_FYVE"/>
    <property type="match status" value="1"/>
</dbReference>
<dbReference type="SUPFAM" id="SSF101576">
    <property type="entry name" value="Supernatant protein factor (SPF), C-terminal domain"/>
    <property type="match status" value="1"/>
</dbReference>
<feature type="coiled-coil region" evidence="5">
    <location>
        <begin position="911"/>
        <end position="970"/>
    </location>
</feature>
<dbReference type="SUPFAM" id="SSF140741">
    <property type="entry name" value="RUN domain-like"/>
    <property type="match status" value="1"/>
</dbReference>
<feature type="region of interest" description="Disordered" evidence="6">
    <location>
        <begin position="1134"/>
        <end position="1176"/>
    </location>
</feature>
<feature type="domain" description="GOLD" evidence="9">
    <location>
        <begin position="1259"/>
        <end position="1368"/>
    </location>
</feature>
<dbReference type="Ensembl" id="ENSPMAT00000010364.1">
    <property type="protein sequence ID" value="ENSPMAP00000010318.1"/>
    <property type="gene ID" value="ENSPMAG00000009380.1"/>
</dbReference>
<dbReference type="Gene3D" id="3.30.40.10">
    <property type="entry name" value="Zinc/RING finger domain, C3HC4 (zinc finger)"/>
    <property type="match status" value="1"/>
</dbReference>